<dbReference type="SUPFAM" id="SSF53850">
    <property type="entry name" value="Periplasmic binding protein-like II"/>
    <property type="match status" value="1"/>
</dbReference>
<gene>
    <name evidence="5" type="primary">modA</name>
    <name evidence="5" type="ORF">Q4F19_03915</name>
</gene>
<keyword evidence="3 4" id="KW-0732">Signal</keyword>
<dbReference type="PANTHER" id="PTHR30632:SF17">
    <property type="entry name" value="MOLYBDATE-BINDING PROTEIN MODA"/>
    <property type="match status" value="1"/>
</dbReference>
<comment type="caution">
    <text evidence="5">The sequence shown here is derived from an EMBL/GenBank/DDBJ whole genome shotgun (WGS) entry which is preliminary data.</text>
</comment>
<dbReference type="InterPro" id="IPR050682">
    <property type="entry name" value="ModA/WtpA"/>
</dbReference>
<sequence length="250" mass="26117">MRRFVFVLLLLLGFSGQAAAAPPIVLAAASLQESLNAAADAWAKAGHERPTLSFAASSALARQIAAGAPADLFVSADIPWMDYVEQRKLVAPGTRIALLTNQLVLIAPAGPTRPMPIRRGFPLAAALGREKLAMADPDAVPAGLYGREALTKLGVWAGVAPKVARAENVRAALALVERGEAPYGIVYLTDALASPKVKVVGTFPADSHAPILYPAAVLSAAKSADAAPFLRFLGSVPAKAIFRRYGFGTR</sequence>
<dbReference type="InterPro" id="IPR005950">
    <property type="entry name" value="ModA"/>
</dbReference>
<dbReference type="EMBL" id="JAUOTP010000002">
    <property type="protein sequence ID" value="MDO6413521.1"/>
    <property type="molecule type" value="Genomic_DNA"/>
</dbReference>
<evidence type="ECO:0000256" key="2">
    <source>
        <dbReference type="ARBA" id="ARBA00022723"/>
    </source>
</evidence>
<dbReference type="NCBIfam" id="NF007958">
    <property type="entry name" value="PRK10677.1"/>
    <property type="match status" value="1"/>
</dbReference>
<accession>A0ABT8Y5B8</accession>
<feature type="signal peptide" evidence="4">
    <location>
        <begin position="1"/>
        <end position="20"/>
    </location>
</feature>
<name>A0ABT8Y5B8_9SPHN</name>
<dbReference type="Pfam" id="PF13531">
    <property type="entry name" value="SBP_bac_11"/>
    <property type="match status" value="1"/>
</dbReference>
<keyword evidence="6" id="KW-1185">Reference proteome</keyword>
<dbReference type="NCBIfam" id="TIGR01256">
    <property type="entry name" value="modA"/>
    <property type="match status" value="1"/>
</dbReference>
<dbReference type="RefSeq" id="WP_303540049.1">
    <property type="nucleotide sequence ID" value="NZ_JAUOTP010000002.1"/>
</dbReference>
<evidence type="ECO:0000313" key="5">
    <source>
        <dbReference type="EMBL" id="MDO6413521.1"/>
    </source>
</evidence>
<protein>
    <submittedName>
        <fullName evidence="5">Molybdate ABC transporter substrate-binding protein</fullName>
    </submittedName>
</protein>
<evidence type="ECO:0000313" key="6">
    <source>
        <dbReference type="Proteomes" id="UP001169764"/>
    </source>
</evidence>
<comment type="similarity">
    <text evidence="1">Belongs to the bacterial solute-binding protein ModA family.</text>
</comment>
<dbReference type="PIRSF" id="PIRSF004846">
    <property type="entry name" value="ModA"/>
    <property type="match status" value="1"/>
</dbReference>
<keyword evidence="2" id="KW-0479">Metal-binding</keyword>
<dbReference type="PANTHER" id="PTHR30632">
    <property type="entry name" value="MOLYBDATE-BINDING PERIPLASMIC PROTEIN"/>
    <property type="match status" value="1"/>
</dbReference>
<dbReference type="Gene3D" id="3.40.190.10">
    <property type="entry name" value="Periplasmic binding protein-like II"/>
    <property type="match status" value="2"/>
</dbReference>
<evidence type="ECO:0000256" key="1">
    <source>
        <dbReference type="ARBA" id="ARBA00009175"/>
    </source>
</evidence>
<dbReference type="Proteomes" id="UP001169764">
    <property type="component" value="Unassembled WGS sequence"/>
</dbReference>
<organism evidence="5 6">
    <name type="scientific">Sphingomonas natans</name>
    <dbReference type="NCBI Taxonomy" id="3063330"/>
    <lineage>
        <taxon>Bacteria</taxon>
        <taxon>Pseudomonadati</taxon>
        <taxon>Pseudomonadota</taxon>
        <taxon>Alphaproteobacteria</taxon>
        <taxon>Sphingomonadales</taxon>
        <taxon>Sphingomonadaceae</taxon>
        <taxon>Sphingomonas</taxon>
    </lineage>
</organism>
<feature type="chain" id="PRO_5045723528" evidence="4">
    <location>
        <begin position="21"/>
        <end position="250"/>
    </location>
</feature>
<reference evidence="5" key="1">
    <citation type="submission" date="2023-07" db="EMBL/GenBank/DDBJ databases">
        <authorList>
            <person name="Kim M."/>
        </authorList>
    </citation>
    <scope>NUCLEOTIDE SEQUENCE</scope>
    <source>
        <strain evidence="5">BIUV-7</strain>
    </source>
</reference>
<evidence type="ECO:0000256" key="4">
    <source>
        <dbReference type="SAM" id="SignalP"/>
    </source>
</evidence>
<evidence type="ECO:0000256" key="3">
    <source>
        <dbReference type="ARBA" id="ARBA00022729"/>
    </source>
</evidence>
<proteinExistence type="inferred from homology"/>